<comment type="caution">
    <text evidence="1">The sequence shown here is derived from an EMBL/GenBank/DDBJ whole genome shotgun (WGS) entry which is preliminary data.</text>
</comment>
<accession>A0A4C1SBK8</accession>
<gene>
    <name evidence="1" type="ORF">EVAR_69464_1</name>
</gene>
<dbReference type="EMBL" id="BGZK01003279">
    <property type="protein sequence ID" value="GBO99481.1"/>
    <property type="molecule type" value="Genomic_DNA"/>
</dbReference>
<dbReference type="AlphaFoldDB" id="A0A4C1SBK8"/>
<proteinExistence type="predicted"/>
<name>A0A4C1SBK8_EUMVA</name>
<protein>
    <submittedName>
        <fullName evidence="1">Uncharacterized protein</fullName>
    </submittedName>
</protein>
<evidence type="ECO:0000313" key="1">
    <source>
        <dbReference type="EMBL" id="GBO99481.1"/>
    </source>
</evidence>
<dbReference type="Proteomes" id="UP000299102">
    <property type="component" value="Unassembled WGS sequence"/>
</dbReference>
<keyword evidence="2" id="KW-1185">Reference proteome</keyword>
<organism evidence="1 2">
    <name type="scientific">Eumeta variegata</name>
    <name type="common">Bagworm moth</name>
    <name type="synonym">Eumeta japonica</name>
    <dbReference type="NCBI Taxonomy" id="151549"/>
    <lineage>
        <taxon>Eukaryota</taxon>
        <taxon>Metazoa</taxon>
        <taxon>Ecdysozoa</taxon>
        <taxon>Arthropoda</taxon>
        <taxon>Hexapoda</taxon>
        <taxon>Insecta</taxon>
        <taxon>Pterygota</taxon>
        <taxon>Neoptera</taxon>
        <taxon>Endopterygota</taxon>
        <taxon>Lepidoptera</taxon>
        <taxon>Glossata</taxon>
        <taxon>Ditrysia</taxon>
        <taxon>Tineoidea</taxon>
        <taxon>Psychidae</taxon>
        <taxon>Oiketicinae</taxon>
        <taxon>Eumeta</taxon>
    </lineage>
</organism>
<sequence>MSLRSTPAPLLIDVICTGERIAPALVTAPNDANVYLHPLPILNIHLGPVVDFGFDLFDFDTFGLDSDSAHRLACDFNFATGQSSYLKKLAPTVRGLIISRPAVPVRACLRHLLYRRLRSSKIFSHPRCLHHPSS</sequence>
<reference evidence="1 2" key="1">
    <citation type="journal article" date="2019" name="Commun. Biol.">
        <title>The bagworm genome reveals a unique fibroin gene that provides high tensile strength.</title>
        <authorList>
            <person name="Kono N."/>
            <person name="Nakamura H."/>
            <person name="Ohtoshi R."/>
            <person name="Tomita M."/>
            <person name="Numata K."/>
            <person name="Arakawa K."/>
        </authorList>
    </citation>
    <scope>NUCLEOTIDE SEQUENCE [LARGE SCALE GENOMIC DNA]</scope>
</reference>
<evidence type="ECO:0000313" key="2">
    <source>
        <dbReference type="Proteomes" id="UP000299102"/>
    </source>
</evidence>